<proteinExistence type="predicted"/>
<reference evidence="2" key="1">
    <citation type="submission" date="2019-07" db="EMBL/GenBank/DDBJ databases">
        <title>Chitinimonas sp. nov., isolated from Ny-Alesund, arctica soil.</title>
        <authorList>
            <person name="Xu Q."/>
            <person name="Peng F."/>
        </authorList>
    </citation>
    <scope>NUCLEOTIDE SEQUENCE [LARGE SCALE GENOMIC DNA]</scope>
    <source>
        <strain evidence="2">R3-44</strain>
    </source>
</reference>
<name>A0A516SLQ9_9NEIS</name>
<dbReference type="EMBL" id="CP041730">
    <property type="protein sequence ID" value="QDQ29079.1"/>
    <property type="molecule type" value="Genomic_DNA"/>
</dbReference>
<accession>A0A516SLQ9</accession>
<evidence type="ECO:0000313" key="2">
    <source>
        <dbReference type="Proteomes" id="UP000317550"/>
    </source>
</evidence>
<organism evidence="1 2">
    <name type="scientific">Chitinimonas arctica</name>
    <dbReference type="NCBI Taxonomy" id="2594795"/>
    <lineage>
        <taxon>Bacteria</taxon>
        <taxon>Pseudomonadati</taxon>
        <taxon>Pseudomonadota</taxon>
        <taxon>Betaproteobacteria</taxon>
        <taxon>Neisseriales</taxon>
        <taxon>Chitinibacteraceae</taxon>
        <taxon>Chitinimonas</taxon>
    </lineage>
</organism>
<dbReference type="KEGG" id="cari:FNU76_23515"/>
<sequence>MTSKEQTNGARFVGATFSGCTIEREGQFPSVQALGASYLKRWILQVTTLRSETIDITGSQCFLGVRGGDFEAALIVNGQIAVYHWCDCAGSVGQNLVRSVATSTLASVQRFRKSVESEIPPQSTLASHFSEILLLLETGQYLLVLEDIPSDSYVVEIALAEIPLLEVTNFYPGFGAMVATQFEPSMSSKRVEEYVQAIEAGIRPTVITLSSKGAWSEFILDGHHKLKAYRASNVQIRRLAITRLDSPQLPLEQAMSFLPKEGPLRGHLRSHRPPGTSET</sequence>
<gene>
    <name evidence="1" type="ORF">FNU76_23515</name>
</gene>
<dbReference type="RefSeq" id="WP_144280461.1">
    <property type="nucleotide sequence ID" value="NZ_CP041730.1"/>
</dbReference>
<keyword evidence="2" id="KW-1185">Reference proteome</keyword>
<dbReference type="Proteomes" id="UP000317550">
    <property type="component" value="Chromosome"/>
</dbReference>
<evidence type="ECO:0000313" key="1">
    <source>
        <dbReference type="EMBL" id="QDQ29079.1"/>
    </source>
</evidence>
<dbReference type="OrthoDB" id="5175328at2"/>
<protein>
    <recommendedName>
        <fullName evidence="3">ParB/Sulfiredoxin domain-containing protein</fullName>
    </recommendedName>
</protein>
<dbReference type="AlphaFoldDB" id="A0A516SLQ9"/>
<evidence type="ECO:0008006" key="3">
    <source>
        <dbReference type="Google" id="ProtNLM"/>
    </source>
</evidence>